<name>W0ALA3_9SPHN</name>
<evidence type="ECO:0000313" key="2">
    <source>
        <dbReference type="EMBL" id="AHE57068.1"/>
    </source>
</evidence>
<dbReference type="KEGG" id="ssan:NX02_27410"/>
<dbReference type="HOGENOM" id="CLU_1382336_0_0_5"/>
<dbReference type="InterPro" id="IPR036412">
    <property type="entry name" value="HAD-like_sf"/>
</dbReference>
<evidence type="ECO:0000313" key="3">
    <source>
        <dbReference type="Proteomes" id="UP000018851"/>
    </source>
</evidence>
<sequence>MSAALAATGRILLVLDLDETLIHASESELHREADFSVYGYHVYRRPHLDAFISECTRHFDVAVWSSASDPYVAAVVERIFPDPSMLQFVWGRSRATLRRFSTPDDAYFHWPHDHRHFLKPLAKISRRGRWRLERILIVDDTPEKCVRNYGNAIYVRPFEGQDEDRELPALARYLHSLRDHDNVRTIEKRRWRATPGVTD</sequence>
<evidence type="ECO:0000259" key="1">
    <source>
        <dbReference type="PROSITE" id="PS50969"/>
    </source>
</evidence>
<dbReference type="InterPro" id="IPR023214">
    <property type="entry name" value="HAD_sf"/>
</dbReference>
<dbReference type="Pfam" id="PF03031">
    <property type="entry name" value="NIF"/>
    <property type="match status" value="1"/>
</dbReference>
<gene>
    <name evidence="2" type="ORF">NX02_27410</name>
</gene>
<dbReference type="Proteomes" id="UP000018851">
    <property type="component" value="Chromosome"/>
</dbReference>
<dbReference type="PROSITE" id="PS50969">
    <property type="entry name" value="FCP1"/>
    <property type="match status" value="1"/>
</dbReference>
<dbReference type="PANTHER" id="PTHR12210">
    <property type="entry name" value="DULLARD PROTEIN PHOSPHATASE"/>
    <property type="match status" value="1"/>
</dbReference>
<dbReference type="SUPFAM" id="SSF56784">
    <property type="entry name" value="HAD-like"/>
    <property type="match status" value="1"/>
</dbReference>
<proteinExistence type="predicted"/>
<dbReference type="STRING" id="1123269.NX02_27410"/>
<dbReference type="PATRIC" id="fig|1123269.5.peg.5380"/>
<accession>W0ALA3</accession>
<dbReference type="eggNOG" id="COG5190">
    <property type="taxonomic scope" value="Bacteria"/>
</dbReference>
<reference evidence="2 3" key="1">
    <citation type="submission" date="2013-07" db="EMBL/GenBank/DDBJ databases">
        <title>Completed genome of Sphingomonas sanxanigenens NX02.</title>
        <authorList>
            <person name="Ma T."/>
            <person name="Huang H."/>
            <person name="Wu M."/>
            <person name="Li X."/>
            <person name="Li G."/>
        </authorList>
    </citation>
    <scope>NUCLEOTIDE SEQUENCE [LARGE SCALE GENOMIC DNA]</scope>
    <source>
        <strain evidence="2 3">NX02</strain>
    </source>
</reference>
<protein>
    <recommendedName>
        <fullName evidence="1">FCP1 homology domain-containing protein</fullName>
    </recommendedName>
</protein>
<dbReference type="InterPro" id="IPR050365">
    <property type="entry name" value="TIM50"/>
</dbReference>
<feature type="domain" description="FCP1 homology" evidence="1">
    <location>
        <begin position="6"/>
        <end position="177"/>
    </location>
</feature>
<dbReference type="SMART" id="SM00577">
    <property type="entry name" value="CPDc"/>
    <property type="match status" value="1"/>
</dbReference>
<organism evidence="2 3">
    <name type="scientific">Sphingomonas sanxanigenens DSM 19645 = NX02</name>
    <dbReference type="NCBI Taxonomy" id="1123269"/>
    <lineage>
        <taxon>Bacteria</taxon>
        <taxon>Pseudomonadati</taxon>
        <taxon>Pseudomonadota</taxon>
        <taxon>Alphaproteobacteria</taxon>
        <taxon>Sphingomonadales</taxon>
        <taxon>Sphingomonadaceae</taxon>
        <taxon>Sphingomonas</taxon>
    </lineage>
</organism>
<dbReference type="EMBL" id="CP006644">
    <property type="protein sequence ID" value="AHE57068.1"/>
    <property type="molecule type" value="Genomic_DNA"/>
</dbReference>
<dbReference type="AlphaFoldDB" id="W0ALA3"/>
<dbReference type="InterPro" id="IPR004274">
    <property type="entry name" value="FCP1_dom"/>
</dbReference>
<keyword evidence="3" id="KW-1185">Reference proteome</keyword>
<dbReference type="Gene3D" id="3.40.50.1000">
    <property type="entry name" value="HAD superfamily/HAD-like"/>
    <property type="match status" value="1"/>
</dbReference>